<dbReference type="GO" id="GO:0032259">
    <property type="term" value="P:methylation"/>
    <property type="evidence" value="ECO:0007669"/>
    <property type="project" value="UniProtKB-KW"/>
</dbReference>
<dbReference type="Proteomes" id="UP001267407">
    <property type="component" value="Unassembled WGS sequence"/>
</dbReference>
<dbReference type="EMBL" id="JAVMBO010000007">
    <property type="protein sequence ID" value="MDS1309465.1"/>
    <property type="molecule type" value="Genomic_DNA"/>
</dbReference>
<evidence type="ECO:0000313" key="1">
    <source>
        <dbReference type="EMBL" id="MDS1309465.1"/>
    </source>
</evidence>
<keyword evidence="1" id="KW-0489">Methyltransferase</keyword>
<gene>
    <name evidence="1" type="ORF">RKA07_04985</name>
</gene>
<dbReference type="InterPro" id="IPR029063">
    <property type="entry name" value="SAM-dependent_MTases_sf"/>
</dbReference>
<keyword evidence="1" id="KW-0808">Transferase</keyword>
<keyword evidence="2" id="KW-1185">Reference proteome</keyword>
<dbReference type="CDD" id="cd02440">
    <property type="entry name" value="AdoMet_MTases"/>
    <property type="match status" value="1"/>
</dbReference>
<dbReference type="Pfam" id="PF13489">
    <property type="entry name" value="Methyltransf_23"/>
    <property type="match status" value="1"/>
</dbReference>
<name>A0ABU2HGM5_9GAMM</name>
<accession>A0ABU2HGM5</accession>
<reference evidence="1" key="1">
    <citation type="submission" date="2023-09" db="EMBL/GenBank/DDBJ databases">
        <title>Marinobacter sediminicola sp. nov. and Marinobacter maritimum sp. nov., isolated from marine sediment.</title>
        <authorList>
            <person name="An J."/>
        </authorList>
    </citation>
    <scope>NUCLEOTIDE SEQUENCE</scope>
    <source>
        <strain evidence="1">F60267</strain>
    </source>
</reference>
<protein>
    <submittedName>
        <fullName evidence="1">Methyltransferase domain-containing protein</fullName>
    </submittedName>
</protein>
<organism evidence="1 2">
    <name type="scientific">Marinobacter xiaoshiensis</name>
    <dbReference type="NCBI Taxonomy" id="3073652"/>
    <lineage>
        <taxon>Bacteria</taxon>
        <taxon>Pseudomonadati</taxon>
        <taxon>Pseudomonadota</taxon>
        <taxon>Gammaproteobacteria</taxon>
        <taxon>Pseudomonadales</taxon>
        <taxon>Marinobacteraceae</taxon>
        <taxon>Marinobacter</taxon>
    </lineage>
</organism>
<sequence length="751" mass="81547">MSSFSSNLDAALAGESASGQELLLLSDEALALGRVRDARALVNKALETDLTREHVARFLLDRARQSLSAAAYWLSPGAAVSAPGSGGLSRWYDCDTSTGIYRGKGRELPPPGEPTDFDHLFVSGLSAAVLYPFGQQFCGLRVLELGCGSGARARFLADCGASVTVVTPDPQDARVVASQCAGLPNVQVVYDAPHAIPFRGIYDVVLIAGYHEVYAGEASVLEPLSHLLKKANTALATDGCLLLCGHNSLALGHFNDQRDHYGREGAVALEGRFTDGGPRLWPASAVAKALAEAGFPHRERCALMGSFENASLLVSPAGCSAPVEQWNLETLVRRSVHREEADRQHRFSESRLLHSVLQAMELASWSDGYVFIAHKTGQKVLAVDGWLASSFDVSQDNEAGAETRYKSGAGGDDPVVERYSLGSLKPDAIAPYINGPVYRDFLDDLLQEPGWQFEQVLHWAALWLRCLLSSLGADDSLVPVGEDGEHYQGEYELWVPQDLFQATPSRWVGRDDGWFECLRSIEGREGTAPMAGVLYAGLLDTLFTVTSVAEPADTLWLEPVKLIDAVLEHLGYPFHERDLAALSQHWERVTGTPLAAPARLPARQVPRSLTDSVKLYWATSAEDFSEKNASADWLTLDGSTQTLRLPITPGSSDEGVVALRFDVANRPGCFEVEQMALLGSDGTMLWQWEHNREVISGVQGMALVLDPQARRSCLLSRGNDPQFVLDLPENILAYAAGAVLEVRLSAWPARL</sequence>
<dbReference type="Gene3D" id="3.40.50.150">
    <property type="entry name" value="Vaccinia Virus protein VP39"/>
    <property type="match status" value="1"/>
</dbReference>
<evidence type="ECO:0000313" key="2">
    <source>
        <dbReference type="Proteomes" id="UP001267407"/>
    </source>
</evidence>
<comment type="caution">
    <text evidence="1">The sequence shown here is derived from an EMBL/GenBank/DDBJ whole genome shotgun (WGS) entry which is preliminary data.</text>
</comment>
<dbReference type="RefSeq" id="WP_310965744.1">
    <property type="nucleotide sequence ID" value="NZ_JAVMBO010000007.1"/>
</dbReference>
<dbReference type="GO" id="GO:0008168">
    <property type="term" value="F:methyltransferase activity"/>
    <property type="evidence" value="ECO:0007669"/>
    <property type="project" value="UniProtKB-KW"/>
</dbReference>
<proteinExistence type="predicted"/>
<dbReference type="SUPFAM" id="SSF53335">
    <property type="entry name" value="S-adenosyl-L-methionine-dependent methyltransferases"/>
    <property type="match status" value="1"/>
</dbReference>